<dbReference type="GO" id="GO:0009897">
    <property type="term" value="C:external side of plasma membrane"/>
    <property type="evidence" value="ECO:0007669"/>
    <property type="project" value="TreeGrafter"/>
</dbReference>
<evidence type="ECO:0000256" key="2">
    <source>
        <dbReference type="ARBA" id="ARBA00022729"/>
    </source>
</evidence>
<dbReference type="AlphaFoldDB" id="A0A4W3H1E6"/>
<keyword evidence="9" id="KW-1185">Reference proteome</keyword>
<dbReference type="InterPro" id="IPR003599">
    <property type="entry name" value="Ig_sub"/>
</dbReference>
<dbReference type="Gene3D" id="2.60.40.10">
    <property type="entry name" value="Immunoglobulins"/>
    <property type="match status" value="1"/>
</dbReference>
<proteinExistence type="predicted"/>
<keyword evidence="6" id="KW-0393">Immunoglobulin domain</keyword>
<dbReference type="SMART" id="SM00406">
    <property type="entry name" value="IGv"/>
    <property type="match status" value="1"/>
</dbReference>
<evidence type="ECO:0000256" key="5">
    <source>
        <dbReference type="ARBA" id="ARBA00023180"/>
    </source>
</evidence>
<protein>
    <recommendedName>
        <fullName evidence="7">Ig-like domain-containing protein</fullName>
    </recommendedName>
</protein>
<reference evidence="9" key="1">
    <citation type="journal article" date="2006" name="Science">
        <title>Ancient noncoding elements conserved in the human genome.</title>
        <authorList>
            <person name="Venkatesh B."/>
            <person name="Kirkness E.F."/>
            <person name="Loh Y.H."/>
            <person name="Halpern A.L."/>
            <person name="Lee A.P."/>
            <person name="Johnson J."/>
            <person name="Dandona N."/>
            <person name="Viswanathan L.D."/>
            <person name="Tay A."/>
            <person name="Venter J.C."/>
            <person name="Strausberg R.L."/>
            <person name="Brenner S."/>
        </authorList>
    </citation>
    <scope>NUCLEOTIDE SEQUENCE [LARGE SCALE GENOMIC DNA]</scope>
</reference>
<evidence type="ECO:0000259" key="7">
    <source>
        <dbReference type="PROSITE" id="PS50835"/>
    </source>
</evidence>
<organism evidence="8 9">
    <name type="scientific">Callorhinchus milii</name>
    <name type="common">Ghost shark</name>
    <dbReference type="NCBI Taxonomy" id="7868"/>
    <lineage>
        <taxon>Eukaryota</taxon>
        <taxon>Metazoa</taxon>
        <taxon>Chordata</taxon>
        <taxon>Craniata</taxon>
        <taxon>Vertebrata</taxon>
        <taxon>Chondrichthyes</taxon>
        <taxon>Holocephali</taxon>
        <taxon>Chimaeriformes</taxon>
        <taxon>Callorhinchidae</taxon>
        <taxon>Callorhinchus</taxon>
    </lineage>
</organism>
<evidence type="ECO:0000256" key="3">
    <source>
        <dbReference type="ARBA" id="ARBA00023136"/>
    </source>
</evidence>
<dbReference type="Ensembl" id="ENSCMIT00000010807.1">
    <property type="protein sequence ID" value="ENSCMIP00000010533.1"/>
    <property type="gene ID" value="ENSCMIG00000005562.1"/>
</dbReference>
<dbReference type="GeneTree" id="ENSGT01120000271914"/>
<name>A0A4W3H1E6_CALMI</name>
<comment type="subcellular location">
    <subcellularLocation>
        <location evidence="1">Membrane</location>
    </subcellularLocation>
</comment>
<evidence type="ECO:0000256" key="4">
    <source>
        <dbReference type="ARBA" id="ARBA00023157"/>
    </source>
</evidence>
<dbReference type="InterPro" id="IPR050504">
    <property type="entry name" value="IgSF_BTN/MOG"/>
</dbReference>
<dbReference type="OMA" id="QWIKYES"/>
<evidence type="ECO:0000313" key="9">
    <source>
        <dbReference type="Proteomes" id="UP000314986"/>
    </source>
</evidence>
<dbReference type="InterPro" id="IPR007110">
    <property type="entry name" value="Ig-like_dom"/>
</dbReference>
<evidence type="ECO:0000256" key="6">
    <source>
        <dbReference type="ARBA" id="ARBA00023319"/>
    </source>
</evidence>
<evidence type="ECO:0000256" key="1">
    <source>
        <dbReference type="ARBA" id="ARBA00004370"/>
    </source>
</evidence>
<feature type="domain" description="Ig-like" evidence="7">
    <location>
        <begin position="5"/>
        <end position="130"/>
    </location>
</feature>
<reference evidence="9" key="2">
    <citation type="journal article" date="2007" name="PLoS Biol.">
        <title>Survey sequencing and comparative analysis of the elephant shark (Callorhinchus milii) genome.</title>
        <authorList>
            <person name="Venkatesh B."/>
            <person name="Kirkness E.F."/>
            <person name="Loh Y.H."/>
            <person name="Halpern A.L."/>
            <person name="Lee A.P."/>
            <person name="Johnson J."/>
            <person name="Dandona N."/>
            <person name="Viswanathan L.D."/>
            <person name="Tay A."/>
            <person name="Venter J.C."/>
            <person name="Strausberg R.L."/>
            <person name="Brenner S."/>
        </authorList>
    </citation>
    <scope>NUCLEOTIDE SEQUENCE [LARGE SCALE GENOMIC DNA]</scope>
</reference>
<dbReference type="SMART" id="SM00409">
    <property type="entry name" value="IG"/>
    <property type="match status" value="1"/>
</dbReference>
<dbReference type="GO" id="GO:0050852">
    <property type="term" value="P:T cell receptor signaling pathway"/>
    <property type="evidence" value="ECO:0007669"/>
    <property type="project" value="TreeGrafter"/>
</dbReference>
<dbReference type="Proteomes" id="UP000314986">
    <property type="component" value="Unassembled WGS sequence"/>
</dbReference>
<dbReference type="PROSITE" id="PS50835">
    <property type="entry name" value="IG_LIKE"/>
    <property type="match status" value="1"/>
</dbReference>
<keyword evidence="5" id="KW-0325">Glycoprotein</keyword>
<dbReference type="PANTHER" id="PTHR24100">
    <property type="entry name" value="BUTYROPHILIN"/>
    <property type="match status" value="1"/>
</dbReference>
<dbReference type="GO" id="GO:1903037">
    <property type="term" value="P:regulation of leukocyte cell-cell adhesion"/>
    <property type="evidence" value="ECO:0007669"/>
    <property type="project" value="UniProtKB-ARBA"/>
</dbReference>
<dbReference type="FunFam" id="2.60.40.10:FF:000142">
    <property type="entry name" value="V-set domain-containing T-cell activation inhibitor 1"/>
    <property type="match status" value="1"/>
</dbReference>
<dbReference type="InterPro" id="IPR013783">
    <property type="entry name" value="Ig-like_fold"/>
</dbReference>
<dbReference type="InterPro" id="IPR013106">
    <property type="entry name" value="Ig_V-set"/>
</dbReference>
<reference evidence="9" key="3">
    <citation type="journal article" date="2014" name="Nature">
        <title>Elephant shark genome provides unique insights into gnathostome evolution.</title>
        <authorList>
            <consortium name="International Elephant Shark Genome Sequencing Consortium"/>
            <person name="Venkatesh B."/>
            <person name="Lee A.P."/>
            <person name="Ravi V."/>
            <person name="Maurya A.K."/>
            <person name="Lian M.M."/>
            <person name="Swann J.B."/>
            <person name="Ohta Y."/>
            <person name="Flajnik M.F."/>
            <person name="Sutoh Y."/>
            <person name="Kasahara M."/>
            <person name="Hoon S."/>
            <person name="Gangu V."/>
            <person name="Roy S.W."/>
            <person name="Irimia M."/>
            <person name="Korzh V."/>
            <person name="Kondrychyn I."/>
            <person name="Lim Z.W."/>
            <person name="Tay B.H."/>
            <person name="Tohari S."/>
            <person name="Kong K.W."/>
            <person name="Ho S."/>
            <person name="Lorente-Galdos B."/>
            <person name="Quilez J."/>
            <person name="Marques-Bonet T."/>
            <person name="Raney B.J."/>
            <person name="Ingham P.W."/>
            <person name="Tay A."/>
            <person name="Hillier L.W."/>
            <person name="Minx P."/>
            <person name="Boehm T."/>
            <person name="Wilson R.K."/>
            <person name="Brenner S."/>
            <person name="Warren W.C."/>
        </authorList>
    </citation>
    <scope>NUCLEOTIDE SEQUENCE [LARGE SCALE GENOMIC DNA]</scope>
</reference>
<sequence length="202" mass="22615">EKPFPVTGIWRLSSLEINLTRNRDVSVRAVLTSPGEDITLRCWLEPGVAADDMYVQWIKYESGETVHLYTRGRERPDLQDEAYRGRTELSRGALTRGIISLRLKNVRCSDQGHYTCSARSATSEDETTVSLKVEGQLHITCVFPYSRLPFPVCAHPRTFQPRTPTAISTTAPTLMGCRCCSQWGRFLPLPRTAVGSVKVASI</sequence>
<dbReference type="Pfam" id="PF07686">
    <property type="entry name" value="V-set"/>
    <property type="match status" value="1"/>
</dbReference>
<dbReference type="GO" id="GO:0005102">
    <property type="term" value="F:signaling receptor binding"/>
    <property type="evidence" value="ECO:0007669"/>
    <property type="project" value="TreeGrafter"/>
</dbReference>
<reference evidence="8" key="5">
    <citation type="submission" date="2025-09" db="UniProtKB">
        <authorList>
            <consortium name="Ensembl"/>
        </authorList>
    </citation>
    <scope>IDENTIFICATION</scope>
</reference>
<keyword evidence="3" id="KW-0472">Membrane</keyword>
<dbReference type="InParanoid" id="A0A4W3H1E6"/>
<dbReference type="GO" id="GO:0050863">
    <property type="term" value="P:regulation of T cell activation"/>
    <property type="evidence" value="ECO:0007669"/>
    <property type="project" value="UniProtKB-ARBA"/>
</dbReference>
<accession>A0A4W3H1E6</accession>
<keyword evidence="4" id="KW-1015">Disulfide bond</keyword>
<keyword evidence="2" id="KW-0732">Signal</keyword>
<reference evidence="8" key="4">
    <citation type="submission" date="2025-08" db="UniProtKB">
        <authorList>
            <consortium name="Ensembl"/>
        </authorList>
    </citation>
    <scope>IDENTIFICATION</scope>
</reference>
<dbReference type="GO" id="GO:0001817">
    <property type="term" value="P:regulation of cytokine production"/>
    <property type="evidence" value="ECO:0007669"/>
    <property type="project" value="TreeGrafter"/>
</dbReference>
<dbReference type="SUPFAM" id="SSF48726">
    <property type="entry name" value="Immunoglobulin"/>
    <property type="match status" value="1"/>
</dbReference>
<dbReference type="InterPro" id="IPR036179">
    <property type="entry name" value="Ig-like_dom_sf"/>
</dbReference>
<evidence type="ECO:0000313" key="8">
    <source>
        <dbReference type="Ensembl" id="ENSCMIP00000010533.1"/>
    </source>
</evidence>